<keyword evidence="8" id="KW-1185">Reference proteome</keyword>
<dbReference type="GO" id="GO:0000160">
    <property type="term" value="P:phosphorelay signal transduction system"/>
    <property type="evidence" value="ECO:0007669"/>
    <property type="project" value="InterPro"/>
</dbReference>
<keyword evidence="4" id="KW-0597">Phosphoprotein</keyword>
<keyword evidence="3" id="KW-0804">Transcription</keyword>
<proteinExistence type="predicted"/>
<dbReference type="SUPFAM" id="SSF52172">
    <property type="entry name" value="CheY-like"/>
    <property type="match status" value="1"/>
</dbReference>
<dbReference type="PRINTS" id="PR00032">
    <property type="entry name" value="HTHARAC"/>
</dbReference>
<organism evidence="7 8">
    <name type="scientific">Paenibacillus lemnae</name>
    <dbReference type="NCBI Taxonomy" id="1330551"/>
    <lineage>
        <taxon>Bacteria</taxon>
        <taxon>Bacillati</taxon>
        <taxon>Bacillota</taxon>
        <taxon>Bacilli</taxon>
        <taxon>Bacillales</taxon>
        <taxon>Paenibacillaceae</taxon>
        <taxon>Paenibacillus</taxon>
    </lineage>
</organism>
<keyword evidence="2" id="KW-0238">DNA-binding</keyword>
<evidence type="ECO:0000259" key="5">
    <source>
        <dbReference type="PROSITE" id="PS01124"/>
    </source>
</evidence>
<dbReference type="Proteomes" id="UP000565468">
    <property type="component" value="Unassembled WGS sequence"/>
</dbReference>
<dbReference type="SMART" id="SM00448">
    <property type="entry name" value="REC"/>
    <property type="match status" value="1"/>
</dbReference>
<dbReference type="CDD" id="cd17536">
    <property type="entry name" value="REC_YesN-like"/>
    <property type="match status" value="1"/>
</dbReference>
<dbReference type="Pfam" id="PF17853">
    <property type="entry name" value="GGDEF_2"/>
    <property type="match status" value="1"/>
</dbReference>
<dbReference type="RefSeq" id="WP_169506182.1">
    <property type="nucleotide sequence ID" value="NZ_JABBPN010000018.1"/>
</dbReference>
<gene>
    <name evidence="7" type="ORF">HII30_16640</name>
</gene>
<dbReference type="GO" id="GO:0043565">
    <property type="term" value="F:sequence-specific DNA binding"/>
    <property type="evidence" value="ECO:0007669"/>
    <property type="project" value="InterPro"/>
</dbReference>
<dbReference type="PROSITE" id="PS50110">
    <property type="entry name" value="RESPONSE_REGULATORY"/>
    <property type="match status" value="1"/>
</dbReference>
<evidence type="ECO:0000256" key="1">
    <source>
        <dbReference type="ARBA" id="ARBA00023015"/>
    </source>
</evidence>
<dbReference type="PANTHER" id="PTHR43280">
    <property type="entry name" value="ARAC-FAMILY TRANSCRIPTIONAL REGULATOR"/>
    <property type="match status" value="1"/>
</dbReference>
<dbReference type="SUPFAM" id="SSF46689">
    <property type="entry name" value="Homeodomain-like"/>
    <property type="match status" value="2"/>
</dbReference>
<dbReference type="Gene3D" id="3.40.50.2300">
    <property type="match status" value="1"/>
</dbReference>
<sequence>MRDRESQYRVILVDDEPMILRSLKVAIPWEELSMEVVGEARSGEAALALVREMQPHIMISDIRMPGMDGISLMKEVMMEHPQLIFIFISGYGEFEYAREALREGAFDYLLKPIDHDELTETVRKAQVSLQKQAENDKLMNSIQTLSLLARERMFTELIEGSRSPLLDMQWLSHNELDQCWYMAVLQLDQYEKLERKWSRDEKRLWLFAIRNILEEWFEQSGGLTVFPFRSGEWLLLFPEGYKEHQEKLGQELISLIKRNTKLSASIGFSRTMAGMERLGEAYETAVGALYQRFYADSEGVYWAAPSRDSTIEHGSYPKQLEADMLESIRTLDRERMMHLADELKVYLEHHGFQRHAAERILVELSVVLFRQFRHMKTGGDWSLEGHLQDIHVAGTLKDMIVVLKLALERWIQESMTRPAKEDVHSVIHKAQVYIDEHYQKDLAIEEVSEITELSISHFCMLFKQVTGYTFVEYLTHCRIEKAKMILKNSQVKVYQVAPLIGYQDPRYFTQVFKKITGQTPSEYRESASGIDTIKK</sequence>
<reference evidence="7 8" key="1">
    <citation type="submission" date="2020-04" db="EMBL/GenBank/DDBJ databases">
        <title>Paenibacillus algicola sp. nov., a novel marine bacterium producing alginate lyase.</title>
        <authorList>
            <person name="Huang H."/>
        </authorList>
    </citation>
    <scope>NUCLEOTIDE SEQUENCE [LARGE SCALE GENOMIC DNA]</scope>
    <source>
        <strain evidence="7 8">L7-75</strain>
    </source>
</reference>
<dbReference type="InterPro" id="IPR009057">
    <property type="entry name" value="Homeodomain-like_sf"/>
</dbReference>
<feature type="domain" description="Response regulatory" evidence="6">
    <location>
        <begin position="9"/>
        <end position="126"/>
    </location>
</feature>
<feature type="domain" description="HTH araC/xylS-type" evidence="5">
    <location>
        <begin position="428"/>
        <end position="526"/>
    </location>
</feature>
<evidence type="ECO:0000259" key="6">
    <source>
        <dbReference type="PROSITE" id="PS50110"/>
    </source>
</evidence>
<feature type="modified residue" description="4-aspartylphosphate" evidence="4">
    <location>
        <position position="61"/>
    </location>
</feature>
<name>A0A848M9N9_PAELE</name>
<comment type="caution">
    <text evidence="7">The sequence shown here is derived from an EMBL/GenBank/DDBJ whole genome shotgun (WGS) entry which is preliminary data.</text>
</comment>
<dbReference type="EMBL" id="JABBPN010000018">
    <property type="protein sequence ID" value="NMO97395.1"/>
    <property type="molecule type" value="Genomic_DNA"/>
</dbReference>
<evidence type="ECO:0000256" key="3">
    <source>
        <dbReference type="ARBA" id="ARBA00023163"/>
    </source>
</evidence>
<evidence type="ECO:0000256" key="2">
    <source>
        <dbReference type="ARBA" id="ARBA00023125"/>
    </source>
</evidence>
<evidence type="ECO:0000313" key="7">
    <source>
        <dbReference type="EMBL" id="NMO97395.1"/>
    </source>
</evidence>
<dbReference type="AlphaFoldDB" id="A0A848M9N9"/>
<dbReference type="SMART" id="SM00342">
    <property type="entry name" value="HTH_ARAC"/>
    <property type="match status" value="1"/>
</dbReference>
<dbReference type="PROSITE" id="PS01124">
    <property type="entry name" value="HTH_ARAC_FAMILY_2"/>
    <property type="match status" value="1"/>
</dbReference>
<dbReference type="InterPro" id="IPR011006">
    <property type="entry name" value="CheY-like_superfamily"/>
</dbReference>
<keyword evidence="1" id="KW-0805">Transcription regulation</keyword>
<evidence type="ECO:0000313" key="8">
    <source>
        <dbReference type="Proteomes" id="UP000565468"/>
    </source>
</evidence>
<dbReference type="InterPro" id="IPR041522">
    <property type="entry name" value="CdaR_GGDEF"/>
</dbReference>
<dbReference type="InterPro" id="IPR020449">
    <property type="entry name" value="Tscrpt_reg_AraC-type_HTH"/>
</dbReference>
<dbReference type="Pfam" id="PF12833">
    <property type="entry name" value="HTH_18"/>
    <property type="match status" value="1"/>
</dbReference>
<dbReference type="GO" id="GO:0003700">
    <property type="term" value="F:DNA-binding transcription factor activity"/>
    <property type="evidence" value="ECO:0007669"/>
    <property type="project" value="InterPro"/>
</dbReference>
<dbReference type="Gene3D" id="1.10.10.60">
    <property type="entry name" value="Homeodomain-like"/>
    <property type="match status" value="2"/>
</dbReference>
<accession>A0A848M9N9</accession>
<dbReference type="PANTHER" id="PTHR43280:SF30">
    <property type="entry name" value="MMSAB OPERON REGULATORY PROTEIN"/>
    <property type="match status" value="1"/>
</dbReference>
<dbReference type="InterPro" id="IPR001789">
    <property type="entry name" value="Sig_transdc_resp-reg_receiver"/>
</dbReference>
<dbReference type="InterPro" id="IPR018060">
    <property type="entry name" value="HTH_AraC"/>
</dbReference>
<protein>
    <submittedName>
        <fullName evidence="7">Response regulator</fullName>
    </submittedName>
</protein>
<dbReference type="Pfam" id="PF00072">
    <property type="entry name" value="Response_reg"/>
    <property type="match status" value="1"/>
</dbReference>
<evidence type="ECO:0000256" key="4">
    <source>
        <dbReference type="PROSITE-ProRule" id="PRU00169"/>
    </source>
</evidence>